<feature type="compositionally biased region" description="Low complexity" evidence="1">
    <location>
        <begin position="43"/>
        <end position="55"/>
    </location>
</feature>
<feature type="transmembrane region" description="Helical" evidence="2">
    <location>
        <begin position="75"/>
        <end position="94"/>
    </location>
</feature>
<dbReference type="EMBL" id="BAAANO010000009">
    <property type="protein sequence ID" value="GAA2003276.1"/>
    <property type="molecule type" value="Genomic_DNA"/>
</dbReference>
<feature type="transmembrane region" description="Helical" evidence="2">
    <location>
        <begin position="183"/>
        <end position="202"/>
    </location>
</feature>
<keyword evidence="2" id="KW-0812">Transmembrane</keyword>
<gene>
    <name evidence="3" type="ORF">GCM10009755_10310</name>
</gene>
<evidence type="ECO:0000313" key="4">
    <source>
        <dbReference type="Proteomes" id="UP001500755"/>
    </source>
</evidence>
<dbReference type="RefSeq" id="WP_344307607.1">
    <property type="nucleotide sequence ID" value="NZ_BAAANO010000009.1"/>
</dbReference>
<feature type="transmembrane region" description="Helical" evidence="2">
    <location>
        <begin position="214"/>
        <end position="236"/>
    </location>
</feature>
<evidence type="ECO:0000256" key="1">
    <source>
        <dbReference type="SAM" id="MobiDB-lite"/>
    </source>
</evidence>
<accession>A0ABP5ENB9</accession>
<evidence type="ECO:0000256" key="2">
    <source>
        <dbReference type="SAM" id="Phobius"/>
    </source>
</evidence>
<feature type="region of interest" description="Disordered" evidence="1">
    <location>
        <begin position="1"/>
        <end position="65"/>
    </location>
</feature>
<feature type="transmembrane region" description="Helical" evidence="2">
    <location>
        <begin position="149"/>
        <end position="177"/>
    </location>
</feature>
<feature type="transmembrane region" description="Helical" evidence="2">
    <location>
        <begin position="106"/>
        <end position="128"/>
    </location>
</feature>
<feature type="compositionally biased region" description="Polar residues" evidence="1">
    <location>
        <begin position="1"/>
        <end position="11"/>
    </location>
</feature>
<proteinExistence type="predicted"/>
<protein>
    <submittedName>
        <fullName evidence="3">Uncharacterized protein</fullName>
    </submittedName>
</protein>
<reference evidence="4" key="1">
    <citation type="journal article" date="2019" name="Int. J. Syst. Evol. Microbiol.">
        <title>The Global Catalogue of Microorganisms (GCM) 10K type strain sequencing project: providing services to taxonomists for standard genome sequencing and annotation.</title>
        <authorList>
            <consortium name="The Broad Institute Genomics Platform"/>
            <consortium name="The Broad Institute Genome Sequencing Center for Infectious Disease"/>
            <person name="Wu L."/>
            <person name="Ma J."/>
        </authorList>
    </citation>
    <scope>NUCLEOTIDE SEQUENCE [LARGE SCALE GENOMIC DNA]</scope>
    <source>
        <strain evidence="4">JCM 14546</strain>
    </source>
</reference>
<organism evidence="3 4">
    <name type="scientific">Brevibacterium samyangense</name>
    <dbReference type="NCBI Taxonomy" id="366888"/>
    <lineage>
        <taxon>Bacteria</taxon>
        <taxon>Bacillati</taxon>
        <taxon>Actinomycetota</taxon>
        <taxon>Actinomycetes</taxon>
        <taxon>Micrococcales</taxon>
        <taxon>Brevibacteriaceae</taxon>
        <taxon>Brevibacterium</taxon>
    </lineage>
</organism>
<dbReference type="Proteomes" id="UP001500755">
    <property type="component" value="Unassembled WGS sequence"/>
</dbReference>
<evidence type="ECO:0000313" key="3">
    <source>
        <dbReference type="EMBL" id="GAA2003276.1"/>
    </source>
</evidence>
<keyword evidence="2" id="KW-1133">Transmembrane helix</keyword>
<name>A0ABP5ENB9_9MICO</name>
<comment type="caution">
    <text evidence="3">The sequence shown here is derived from an EMBL/GenBank/DDBJ whole genome shotgun (WGS) entry which is preliminary data.</text>
</comment>
<keyword evidence="2" id="KW-0472">Membrane</keyword>
<keyword evidence="4" id="KW-1185">Reference proteome</keyword>
<sequence>MGQNSEPQMPQSGEMPRAHAGTRGSRPPEPQAKGPIMQGAGSQGPVTQGVGPQGPITREQRIRRSPVRSRRRTRVLWWIALSTGVFLSAFLHIVQFSRLPFMDATASQQVLVSVIVDLALGLLALGLLPAALHHDPMEVQESYVGPPSALVASLVILCVWMVSYLAAPAGAIVLISVCARLSLGWTLPAIGASMLSIIVYELTFDIEFPGVRALSVFAVLVLTLTLVAMGSARGLVLRRLL</sequence>